<dbReference type="RefSeq" id="WP_083578068.1">
    <property type="nucleotide sequence ID" value="NZ_FQZE01000003.1"/>
</dbReference>
<organism evidence="9 10">
    <name type="scientific">Tangfeifania diversioriginum</name>
    <dbReference type="NCBI Taxonomy" id="1168035"/>
    <lineage>
        <taxon>Bacteria</taxon>
        <taxon>Pseudomonadati</taxon>
        <taxon>Bacteroidota</taxon>
        <taxon>Bacteroidia</taxon>
        <taxon>Marinilabiliales</taxon>
        <taxon>Prolixibacteraceae</taxon>
        <taxon>Tangfeifania</taxon>
    </lineage>
</organism>
<name>A0A1M6C5A0_9BACT</name>
<dbReference type="InterPro" id="IPR003661">
    <property type="entry name" value="HisK_dim/P_dom"/>
</dbReference>
<dbReference type="OrthoDB" id="9808408at2"/>
<comment type="catalytic activity">
    <reaction evidence="1">
        <text>ATP + protein L-histidine = ADP + protein N-phospho-L-histidine.</text>
        <dbReference type="EC" id="2.7.13.3"/>
    </reaction>
</comment>
<keyword evidence="10" id="KW-1185">Reference proteome</keyword>
<keyword evidence="6 7" id="KW-0472">Membrane</keyword>
<dbReference type="GO" id="GO:0000155">
    <property type="term" value="F:phosphorelay sensor kinase activity"/>
    <property type="evidence" value="ECO:0007669"/>
    <property type="project" value="InterPro"/>
</dbReference>
<feature type="transmembrane region" description="Helical" evidence="7">
    <location>
        <begin position="44"/>
        <end position="64"/>
    </location>
</feature>
<dbReference type="PANTHER" id="PTHR42878:SF15">
    <property type="entry name" value="BACTERIOPHYTOCHROME"/>
    <property type="match status" value="1"/>
</dbReference>
<dbReference type="PRINTS" id="PR00344">
    <property type="entry name" value="BCTRLSENSOR"/>
</dbReference>
<dbReference type="Pfam" id="PF02518">
    <property type="entry name" value="HATPase_c"/>
    <property type="match status" value="1"/>
</dbReference>
<evidence type="ECO:0000313" key="9">
    <source>
        <dbReference type="EMBL" id="SHI56113.1"/>
    </source>
</evidence>
<dbReference type="SMART" id="SM00388">
    <property type="entry name" value="HisKA"/>
    <property type="match status" value="1"/>
</dbReference>
<dbReference type="Pfam" id="PF00989">
    <property type="entry name" value="PAS"/>
    <property type="match status" value="1"/>
</dbReference>
<evidence type="ECO:0000256" key="2">
    <source>
        <dbReference type="ARBA" id="ARBA00012438"/>
    </source>
</evidence>
<feature type="domain" description="Histidine kinase" evidence="8">
    <location>
        <begin position="380"/>
        <end position="595"/>
    </location>
</feature>
<dbReference type="PROSITE" id="PS50109">
    <property type="entry name" value="HIS_KIN"/>
    <property type="match status" value="1"/>
</dbReference>
<keyword evidence="5" id="KW-0418">Kinase</keyword>
<reference evidence="9 10" key="1">
    <citation type="submission" date="2016-11" db="EMBL/GenBank/DDBJ databases">
        <authorList>
            <person name="Jaros S."/>
            <person name="Januszkiewicz K."/>
            <person name="Wedrychowicz H."/>
        </authorList>
    </citation>
    <scope>NUCLEOTIDE SEQUENCE [LARGE SCALE GENOMIC DNA]</scope>
    <source>
        <strain evidence="9 10">DSM 27063</strain>
    </source>
</reference>
<dbReference type="Gene3D" id="1.10.287.130">
    <property type="match status" value="1"/>
</dbReference>
<dbReference type="GO" id="GO:0000156">
    <property type="term" value="F:phosphorelay response regulator activity"/>
    <property type="evidence" value="ECO:0007669"/>
    <property type="project" value="TreeGrafter"/>
</dbReference>
<dbReference type="CDD" id="cd00130">
    <property type="entry name" value="PAS"/>
    <property type="match status" value="1"/>
</dbReference>
<dbReference type="InterPro" id="IPR036890">
    <property type="entry name" value="HATPase_C_sf"/>
</dbReference>
<dbReference type="GO" id="GO:0006355">
    <property type="term" value="P:regulation of DNA-templated transcription"/>
    <property type="evidence" value="ECO:0007669"/>
    <property type="project" value="InterPro"/>
</dbReference>
<dbReference type="Proteomes" id="UP000184050">
    <property type="component" value="Unassembled WGS sequence"/>
</dbReference>
<keyword evidence="7" id="KW-1133">Transmembrane helix</keyword>
<dbReference type="InterPro" id="IPR036097">
    <property type="entry name" value="HisK_dim/P_sf"/>
</dbReference>
<sequence length="596" mass="68138">MMINSFLYYFSRENFIELIAALVAVATIFVLWKYRKSPDVKYLIFVELFAAVWATGNGIEYTIYTLQSKIIWTQFSYVGIVFLPVSYYLFTAAFSQKVNVLTPRNISLLLVVPFITLMLVFTNHLHHLVWISIEYDPEINMVYYYHGVWFWFFWVYSILLILMGVFNLVQSIYKFTAYYKSQVSTLLVATVIPLTGNLMYITGLNPVPGFDWTPVLFVFTGLIITFGIVKYRIFDLVPFARNKLIETMDDGVLVVNSEGFVEDCNSAVHSIFQLRQKSIIRESFTKVFSDYKNFVTVIENEGTGPKDLEVYFDGTDKYYQVRVSPVFNRDHKISGHFIQVHDITSMKLGEVELKETNQKLRAEIEKRGKLIEDLDAFSHTVAHDLKNSLGSIFSSTEILVDSIEGNDPEQLKEIIGLVRSSAEKAMHITQELLILATVSHTEIEMKPLNMKSIFREAQKRLHQDITASGSKIKQPENWPQAMGHAPWIEEVWTNYLSNAIKYGGTPPEIEVGADFPENNHVRFWIKDNGKGLTKEEQSKLFRKYARLDPGKAEGYGLGLSIVKRIVGKLGGKFGVESNGKTGQGALFYFILPRVTD</sequence>
<evidence type="ECO:0000256" key="1">
    <source>
        <dbReference type="ARBA" id="ARBA00000085"/>
    </source>
</evidence>
<dbReference type="InterPro" id="IPR035965">
    <property type="entry name" value="PAS-like_dom_sf"/>
</dbReference>
<protein>
    <recommendedName>
        <fullName evidence="2">histidine kinase</fullName>
        <ecNumber evidence="2">2.7.13.3</ecNumber>
    </recommendedName>
</protein>
<evidence type="ECO:0000256" key="3">
    <source>
        <dbReference type="ARBA" id="ARBA00022553"/>
    </source>
</evidence>
<dbReference type="InterPro" id="IPR005467">
    <property type="entry name" value="His_kinase_dom"/>
</dbReference>
<dbReference type="GO" id="GO:0030295">
    <property type="term" value="F:protein kinase activator activity"/>
    <property type="evidence" value="ECO:0007669"/>
    <property type="project" value="TreeGrafter"/>
</dbReference>
<evidence type="ECO:0000256" key="5">
    <source>
        <dbReference type="ARBA" id="ARBA00022777"/>
    </source>
</evidence>
<dbReference type="SUPFAM" id="SSF55785">
    <property type="entry name" value="PYP-like sensor domain (PAS domain)"/>
    <property type="match status" value="1"/>
</dbReference>
<keyword evidence="3" id="KW-0597">Phosphoprotein</keyword>
<evidence type="ECO:0000313" key="10">
    <source>
        <dbReference type="Proteomes" id="UP000184050"/>
    </source>
</evidence>
<dbReference type="InterPro" id="IPR050351">
    <property type="entry name" value="BphY/WalK/GraS-like"/>
</dbReference>
<evidence type="ECO:0000256" key="4">
    <source>
        <dbReference type="ARBA" id="ARBA00022679"/>
    </source>
</evidence>
<dbReference type="GO" id="GO:0007234">
    <property type="term" value="P:osmosensory signaling via phosphorelay pathway"/>
    <property type="evidence" value="ECO:0007669"/>
    <property type="project" value="TreeGrafter"/>
</dbReference>
<dbReference type="Pfam" id="PF16927">
    <property type="entry name" value="HisKA_7TM"/>
    <property type="match status" value="1"/>
</dbReference>
<proteinExistence type="predicted"/>
<accession>A0A1M6C5A0</accession>
<dbReference type="SUPFAM" id="SSF47384">
    <property type="entry name" value="Homodimeric domain of signal transducing histidine kinase"/>
    <property type="match status" value="1"/>
</dbReference>
<dbReference type="Pfam" id="PF00512">
    <property type="entry name" value="HisKA"/>
    <property type="match status" value="1"/>
</dbReference>
<keyword evidence="4" id="KW-0808">Transferase</keyword>
<keyword evidence="7" id="KW-0812">Transmembrane</keyword>
<gene>
    <name evidence="9" type="ORF">SAMN05444280_103140</name>
</gene>
<dbReference type="InterPro" id="IPR000014">
    <property type="entry name" value="PAS"/>
</dbReference>
<dbReference type="STRING" id="1168035.SAMN05444280_103140"/>
<dbReference type="EMBL" id="FQZE01000003">
    <property type="protein sequence ID" value="SHI56113.1"/>
    <property type="molecule type" value="Genomic_DNA"/>
</dbReference>
<evidence type="ECO:0000256" key="6">
    <source>
        <dbReference type="ARBA" id="ARBA00023136"/>
    </source>
</evidence>
<feature type="transmembrane region" description="Helical" evidence="7">
    <location>
        <begin position="148"/>
        <end position="169"/>
    </location>
</feature>
<dbReference type="AlphaFoldDB" id="A0A1M6C5A0"/>
<dbReference type="SUPFAM" id="SSF55874">
    <property type="entry name" value="ATPase domain of HSP90 chaperone/DNA topoisomerase II/histidine kinase"/>
    <property type="match status" value="1"/>
</dbReference>
<dbReference type="InterPro" id="IPR003594">
    <property type="entry name" value="HATPase_dom"/>
</dbReference>
<dbReference type="InterPro" id="IPR004358">
    <property type="entry name" value="Sig_transdc_His_kin-like_C"/>
</dbReference>
<dbReference type="SMART" id="SM00387">
    <property type="entry name" value="HATPase_c"/>
    <property type="match status" value="1"/>
</dbReference>
<feature type="transmembrane region" description="Helical" evidence="7">
    <location>
        <begin position="106"/>
        <end position="128"/>
    </location>
</feature>
<evidence type="ECO:0000256" key="7">
    <source>
        <dbReference type="SAM" id="Phobius"/>
    </source>
</evidence>
<dbReference type="NCBIfam" id="TIGR00229">
    <property type="entry name" value="sensory_box"/>
    <property type="match status" value="1"/>
</dbReference>
<dbReference type="PANTHER" id="PTHR42878">
    <property type="entry name" value="TWO-COMPONENT HISTIDINE KINASE"/>
    <property type="match status" value="1"/>
</dbReference>
<feature type="transmembrane region" description="Helical" evidence="7">
    <location>
        <begin position="212"/>
        <end position="233"/>
    </location>
</feature>
<dbReference type="InterPro" id="IPR013767">
    <property type="entry name" value="PAS_fold"/>
</dbReference>
<dbReference type="InterPro" id="IPR031621">
    <property type="entry name" value="HisKA_7TM"/>
</dbReference>
<dbReference type="Gene3D" id="3.30.565.10">
    <property type="entry name" value="Histidine kinase-like ATPase, C-terminal domain"/>
    <property type="match status" value="1"/>
</dbReference>
<feature type="transmembrane region" description="Helical" evidence="7">
    <location>
        <begin position="15"/>
        <end position="32"/>
    </location>
</feature>
<dbReference type="CDD" id="cd00082">
    <property type="entry name" value="HisKA"/>
    <property type="match status" value="1"/>
</dbReference>
<dbReference type="GO" id="GO:0016020">
    <property type="term" value="C:membrane"/>
    <property type="evidence" value="ECO:0007669"/>
    <property type="project" value="UniProtKB-SubCell"/>
</dbReference>
<feature type="transmembrane region" description="Helical" evidence="7">
    <location>
        <begin position="181"/>
        <end position="200"/>
    </location>
</feature>
<feature type="transmembrane region" description="Helical" evidence="7">
    <location>
        <begin position="70"/>
        <end position="94"/>
    </location>
</feature>
<evidence type="ECO:0000259" key="8">
    <source>
        <dbReference type="PROSITE" id="PS50109"/>
    </source>
</evidence>
<dbReference type="Gene3D" id="3.30.450.20">
    <property type="entry name" value="PAS domain"/>
    <property type="match status" value="1"/>
</dbReference>
<dbReference type="EC" id="2.7.13.3" evidence="2"/>